<evidence type="ECO:0000256" key="5">
    <source>
        <dbReference type="ARBA" id="ARBA00023163"/>
    </source>
</evidence>
<evidence type="ECO:0000259" key="7">
    <source>
        <dbReference type="Pfam" id="PF08281"/>
    </source>
</evidence>
<dbReference type="Pfam" id="PF04542">
    <property type="entry name" value="Sigma70_r2"/>
    <property type="match status" value="1"/>
</dbReference>
<dbReference type="InterPro" id="IPR014284">
    <property type="entry name" value="RNA_pol_sigma-70_dom"/>
</dbReference>
<feature type="domain" description="RNA polymerase sigma factor 70 region 4 type 2" evidence="7">
    <location>
        <begin position="104"/>
        <end position="155"/>
    </location>
</feature>
<dbReference type="NCBIfam" id="TIGR02983">
    <property type="entry name" value="SigE-fam_strep"/>
    <property type="match status" value="1"/>
</dbReference>
<comment type="caution">
    <text evidence="8">The sequence shown here is derived from an EMBL/GenBank/DDBJ whole genome shotgun (WGS) entry which is preliminary data.</text>
</comment>
<dbReference type="CDD" id="cd06171">
    <property type="entry name" value="Sigma70_r4"/>
    <property type="match status" value="1"/>
</dbReference>
<protein>
    <submittedName>
        <fullName evidence="8">SigE family RNA polymerase sigma factor</fullName>
    </submittedName>
</protein>
<dbReference type="InterPro" id="IPR039425">
    <property type="entry name" value="RNA_pol_sigma-70-like"/>
</dbReference>
<evidence type="ECO:0000313" key="8">
    <source>
        <dbReference type="EMBL" id="GAA3391647.1"/>
    </source>
</evidence>
<evidence type="ECO:0000256" key="1">
    <source>
        <dbReference type="ARBA" id="ARBA00010641"/>
    </source>
</evidence>
<dbReference type="InterPro" id="IPR013325">
    <property type="entry name" value="RNA_pol_sigma_r2"/>
</dbReference>
<dbReference type="Pfam" id="PF08281">
    <property type="entry name" value="Sigma70_r4_2"/>
    <property type="match status" value="1"/>
</dbReference>
<evidence type="ECO:0000256" key="2">
    <source>
        <dbReference type="ARBA" id="ARBA00023015"/>
    </source>
</evidence>
<evidence type="ECO:0000256" key="4">
    <source>
        <dbReference type="ARBA" id="ARBA00023125"/>
    </source>
</evidence>
<name>A0ABP6T4D4_9ACTN</name>
<dbReference type="Proteomes" id="UP001501676">
    <property type="component" value="Unassembled WGS sequence"/>
</dbReference>
<proteinExistence type="inferred from homology"/>
<sequence length="174" mass="19501">MREKPGDAYQRYVEARLGMFQRLAYMLCQDRTRADDLVQDALERLYLKWEKADDARNTDAYARTILVRVFLSERRTPWARRVVLVDRLPDSAAATGPDTVSAVAVRGALARLAPRQRAVLVLRYFSDLSVDEVAETLGCSPGTVKSQTSKGLATLRRALPDFEAAPQSGLRTRS</sequence>
<dbReference type="PANTHER" id="PTHR43133">
    <property type="entry name" value="RNA POLYMERASE ECF-TYPE SIGMA FACTO"/>
    <property type="match status" value="1"/>
</dbReference>
<dbReference type="InterPro" id="IPR036388">
    <property type="entry name" value="WH-like_DNA-bd_sf"/>
</dbReference>
<keyword evidence="5" id="KW-0804">Transcription</keyword>
<dbReference type="InterPro" id="IPR014325">
    <property type="entry name" value="RNA_pol_sigma-E_actinobac"/>
</dbReference>
<dbReference type="Gene3D" id="1.10.10.10">
    <property type="entry name" value="Winged helix-like DNA-binding domain superfamily/Winged helix DNA-binding domain"/>
    <property type="match status" value="1"/>
</dbReference>
<reference evidence="9" key="1">
    <citation type="journal article" date="2019" name="Int. J. Syst. Evol. Microbiol.">
        <title>The Global Catalogue of Microorganisms (GCM) 10K type strain sequencing project: providing services to taxonomists for standard genome sequencing and annotation.</title>
        <authorList>
            <consortium name="The Broad Institute Genomics Platform"/>
            <consortium name="The Broad Institute Genome Sequencing Center for Infectious Disease"/>
            <person name="Wu L."/>
            <person name="Ma J."/>
        </authorList>
    </citation>
    <scope>NUCLEOTIDE SEQUENCE [LARGE SCALE GENOMIC DNA]</scope>
    <source>
        <strain evidence="9">JCM 9458</strain>
    </source>
</reference>
<dbReference type="SUPFAM" id="SSF88946">
    <property type="entry name" value="Sigma2 domain of RNA polymerase sigma factors"/>
    <property type="match status" value="1"/>
</dbReference>
<gene>
    <name evidence="8" type="ORF">GCM10020369_50360</name>
</gene>
<dbReference type="SUPFAM" id="SSF88659">
    <property type="entry name" value="Sigma3 and sigma4 domains of RNA polymerase sigma factors"/>
    <property type="match status" value="1"/>
</dbReference>
<organism evidence="8 9">
    <name type="scientific">Cryptosporangium minutisporangium</name>
    <dbReference type="NCBI Taxonomy" id="113569"/>
    <lineage>
        <taxon>Bacteria</taxon>
        <taxon>Bacillati</taxon>
        <taxon>Actinomycetota</taxon>
        <taxon>Actinomycetes</taxon>
        <taxon>Cryptosporangiales</taxon>
        <taxon>Cryptosporangiaceae</taxon>
        <taxon>Cryptosporangium</taxon>
    </lineage>
</organism>
<evidence type="ECO:0000259" key="6">
    <source>
        <dbReference type="Pfam" id="PF04542"/>
    </source>
</evidence>
<evidence type="ECO:0000313" key="9">
    <source>
        <dbReference type="Proteomes" id="UP001501676"/>
    </source>
</evidence>
<evidence type="ECO:0000256" key="3">
    <source>
        <dbReference type="ARBA" id="ARBA00023082"/>
    </source>
</evidence>
<accession>A0ABP6T4D4</accession>
<dbReference type="RefSeq" id="WP_345730675.1">
    <property type="nucleotide sequence ID" value="NZ_BAAAYN010000034.1"/>
</dbReference>
<dbReference type="InterPro" id="IPR013324">
    <property type="entry name" value="RNA_pol_sigma_r3/r4-like"/>
</dbReference>
<dbReference type="InterPro" id="IPR013249">
    <property type="entry name" value="RNA_pol_sigma70_r4_t2"/>
</dbReference>
<keyword evidence="2" id="KW-0805">Transcription regulation</keyword>
<feature type="domain" description="RNA polymerase sigma-70 region 2" evidence="6">
    <location>
        <begin position="14"/>
        <end position="76"/>
    </location>
</feature>
<dbReference type="EMBL" id="BAAAYN010000034">
    <property type="protein sequence ID" value="GAA3391647.1"/>
    <property type="molecule type" value="Genomic_DNA"/>
</dbReference>
<dbReference type="Gene3D" id="1.10.1740.10">
    <property type="match status" value="1"/>
</dbReference>
<keyword evidence="9" id="KW-1185">Reference proteome</keyword>
<keyword evidence="3" id="KW-0731">Sigma factor</keyword>
<keyword evidence="4" id="KW-0238">DNA-binding</keyword>
<dbReference type="PANTHER" id="PTHR43133:SF50">
    <property type="entry name" value="ECF RNA POLYMERASE SIGMA FACTOR SIGM"/>
    <property type="match status" value="1"/>
</dbReference>
<dbReference type="NCBIfam" id="TIGR02937">
    <property type="entry name" value="sigma70-ECF"/>
    <property type="match status" value="1"/>
</dbReference>
<dbReference type="InterPro" id="IPR007627">
    <property type="entry name" value="RNA_pol_sigma70_r2"/>
</dbReference>
<comment type="similarity">
    <text evidence="1">Belongs to the sigma-70 factor family. ECF subfamily.</text>
</comment>